<dbReference type="Pfam" id="PF13426">
    <property type="entry name" value="PAS_9"/>
    <property type="match status" value="1"/>
</dbReference>
<reference evidence="10 11" key="1">
    <citation type="submission" date="2017-09" db="EMBL/GenBank/DDBJ databases">
        <title>Genomics of the genus Arcobacter.</title>
        <authorList>
            <person name="Perez-Cataluna A."/>
            <person name="Figueras M.J."/>
            <person name="Salas-Masso N."/>
        </authorList>
    </citation>
    <scope>NUCLEOTIDE SEQUENCE [LARGE SCALE GENOMIC DNA]</scope>
    <source>
        <strain evidence="10 11">F156-34</strain>
    </source>
</reference>
<protein>
    <recommendedName>
        <fullName evidence="2">histidine kinase</fullName>
        <ecNumber evidence="2">2.7.13.3</ecNumber>
    </recommendedName>
</protein>
<accession>A0A4V1M126</accession>
<dbReference type="PROSITE" id="PS50113">
    <property type="entry name" value="PAC"/>
    <property type="match status" value="1"/>
</dbReference>
<comment type="caution">
    <text evidence="10">The sequence shown here is derived from an EMBL/GenBank/DDBJ whole genome shotgun (WGS) entry which is preliminary data.</text>
</comment>
<dbReference type="Proteomes" id="UP000289718">
    <property type="component" value="Unassembled WGS sequence"/>
</dbReference>
<feature type="domain" description="PAS" evidence="8">
    <location>
        <begin position="361"/>
        <end position="412"/>
    </location>
</feature>
<keyword evidence="3" id="KW-0597">Phosphoprotein</keyword>
<dbReference type="InterPro" id="IPR001610">
    <property type="entry name" value="PAC"/>
</dbReference>
<dbReference type="CDD" id="cd00130">
    <property type="entry name" value="PAS"/>
    <property type="match status" value="1"/>
</dbReference>
<dbReference type="PROSITE" id="PS50109">
    <property type="entry name" value="HIS_KIN"/>
    <property type="match status" value="1"/>
</dbReference>
<dbReference type="InterPro" id="IPR000700">
    <property type="entry name" value="PAS-assoc_C"/>
</dbReference>
<proteinExistence type="predicted"/>
<dbReference type="InterPro" id="IPR036890">
    <property type="entry name" value="HATPase_C_sf"/>
</dbReference>
<keyword evidence="6" id="KW-1133">Transmembrane helix</keyword>
<sequence>MLSKNRTLIKYILLFIFLTTFSIVIIFYNKNSSLDEEKDNIFVKSTNILNKYKKRTFDESEHFFLTYVKENKVLQNILSQELSDKEKFERIKQVFDKEIEHFKRHDYSEVSFYTKDGKAIYKSSYKEMKFTQSSNYKEIIKDISKEFKGKVYFLISDTSATLKYLRAVYDNTFKIKAIFELSIDLPKLIHETFIEDGYQVDFLFPKNSLKKSMSEESLASFKEHPFNNEYMYKNSFYSNRFMLDNLSYDLKNEIKSRMLKEEKFIIDYKIKDNYYINSFFPISNRFIQQDIYMFLYIKSQKYYAINERYNVYIILAIFLSLLLSTILYFLNTIYLKYKNIKVKLNSINTSIDKYVVVAETDLRGIVTYVSEYFCKTSGYKKEEIIGRPMNMIRNPDISKKFYDNMWKKLHNNEVWEGEIKNIDKNGNSYWVRGNISPMYNENNKKIGYRSIRVDISDEKQLLKVNSLLKRDLFLKLNEIKTRDKINMEQSKVILMGQILDAFSNEWKKPISNLSSKLLQLEDNVKNKNYDDKFLEDISKNLKDEVRNLSMHLNEFKTLFSHNDSSDRYSVYNVIKSTIASINKKDVEIKLDGDSSLETYGVSYDLRKIILGIIYNSLDEFNKKEIKEGKININVSRSNEFVLIKCEDNAGGIPEEFINKVFDLDFTTKNEMSSKGLPLHIAKLIVKKSGGDIWVKNVNKGCCFYIKLITQDRRQNERVKH</sequence>
<keyword evidence="6" id="KW-0812">Transmembrane</keyword>
<evidence type="ECO:0000256" key="4">
    <source>
        <dbReference type="ARBA" id="ARBA00022679"/>
    </source>
</evidence>
<dbReference type="EC" id="2.7.13.3" evidence="2"/>
<dbReference type="InterPro" id="IPR003594">
    <property type="entry name" value="HATPase_dom"/>
</dbReference>
<dbReference type="GO" id="GO:0004673">
    <property type="term" value="F:protein histidine kinase activity"/>
    <property type="evidence" value="ECO:0007669"/>
    <property type="project" value="UniProtKB-EC"/>
</dbReference>
<evidence type="ECO:0000259" key="9">
    <source>
        <dbReference type="PROSITE" id="PS50113"/>
    </source>
</evidence>
<dbReference type="PROSITE" id="PS50112">
    <property type="entry name" value="PAS"/>
    <property type="match status" value="1"/>
</dbReference>
<dbReference type="RefSeq" id="WP_129062375.1">
    <property type="nucleotide sequence ID" value="NZ_NXIE01000005.1"/>
</dbReference>
<dbReference type="Gene3D" id="3.30.565.10">
    <property type="entry name" value="Histidine kinase-like ATPase, C-terminal domain"/>
    <property type="match status" value="1"/>
</dbReference>
<keyword evidence="4" id="KW-0808">Transferase</keyword>
<dbReference type="PANTHER" id="PTHR43304">
    <property type="entry name" value="PHYTOCHROME-LIKE PROTEIN CPH1"/>
    <property type="match status" value="1"/>
</dbReference>
<dbReference type="EMBL" id="NXIE01000005">
    <property type="protein sequence ID" value="RXK11923.1"/>
    <property type="molecule type" value="Genomic_DNA"/>
</dbReference>
<evidence type="ECO:0000256" key="1">
    <source>
        <dbReference type="ARBA" id="ARBA00000085"/>
    </source>
</evidence>
<dbReference type="Gene3D" id="3.30.450.20">
    <property type="entry name" value="PAS domain"/>
    <property type="match status" value="1"/>
</dbReference>
<dbReference type="OrthoDB" id="5347525at2"/>
<evidence type="ECO:0000259" key="7">
    <source>
        <dbReference type="PROSITE" id="PS50109"/>
    </source>
</evidence>
<feature type="transmembrane region" description="Helical" evidence="6">
    <location>
        <begin position="7"/>
        <end position="28"/>
    </location>
</feature>
<dbReference type="SMART" id="SM00086">
    <property type="entry name" value="PAC"/>
    <property type="match status" value="1"/>
</dbReference>
<dbReference type="SUPFAM" id="SSF55785">
    <property type="entry name" value="PYP-like sensor domain (PAS domain)"/>
    <property type="match status" value="1"/>
</dbReference>
<evidence type="ECO:0000256" key="6">
    <source>
        <dbReference type="SAM" id="Phobius"/>
    </source>
</evidence>
<feature type="transmembrane region" description="Helical" evidence="6">
    <location>
        <begin position="309"/>
        <end position="330"/>
    </location>
</feature>
<keyword evidence="11" id="KW-1185">Reference proteome</keyword>
<keyword evidence="5" id="KW-0418">Kinase</keyword>
<dbReference type="PANTHER" id="PTHR43304:SF1">
    <property type="entry name" value="PAC DOMAIN-CONTAINING PROTEIN"/>
    <property type="match status" value="1"/>
</dbReference>
<dbReference type="SMART" id="SM00387">
    <property type="entry name" value="HATPase_c"/>
    <property type="match status" value="1"/>
</dbReference>
<evidence type="ECO:0000313" key="10">
    <source>
        <dbReference type="EMBL" id="RXK11923.1"/>
    </source>
</evidence>
<dbReference type="AlphaFoldDB" id="A0A4V1M126"/>
<evidence type="ECO:0000256" key="3">
    <source>
        <dbReference type="ARBA" id="ARBA00022553"/>
    </source>
</evidence>
<dbReference type="InterPro" id="IPR035965">
    <property type="entry name" value="PAS-like_dom_sf"/>
</dbReference>
<gene>
    <name evidence="10" type="ORF">CP965_12135</name>
</gene>
<dbReference type="InterPro" id="IPR000014">
    <property type="entry name" value="PAS"/>
</dbReference>
<evidence type="ECO:0000256" key="2">
    <source>
        <dbReference type="ARBA" id="ARBA00012438"/>
    </source>
</evidence>
<dbReference type="Pfam" id="PF02518">
    <property type="entry name" value="HATPase_c"/>
    <property type="match status" value="1"/>
</dbReference>
<dbReference type="InterPro" id="IPR052162">
    <property type="entry name" value="Sensor_kinase/Photoreceptor"/>
</dbReference>
<name>A0A4V1M126_9BACT</name>
<evidence type="ECO:0000313" key="11">
    <source>
        <dbReference type="Proteomes" id="UP000289718"/>
    </source>
</evidence>
<evidence type="ECO:0000256" key="5">
    <source>
        <dbReference type="ARBA" id="ARBA00022777"/>
    </source>
</evidence>
<dbReference type="InterPro" id="IPR005467">
    <property type="entry name" value="His_kinase_dom"/>
</dbReference>
<dbReference type="NCBIfam" id="TIGR00229">
    <property type="entry name" value="sensory_box"/>
    <property type="match status" value="1"/>
</dbReference>
<comment type="catalytic activity">
    <reaction evidence="1">
        <text>ATP + protein L-histidine = ADP + protein N-phospho-L-histidine.</text>
        <dbReference type="EC" id="2.7.13.3"/>
    </reaction>
</comment>
<dbReference type="SUPFAM" id="SSF55874">
    <property type="entry name" value="ATPase domain of HSP90 chaperone/DNA topoisomerase II/histidine kinase"/>
    <property type="match status" value="1"/>
</dbReference>
<organism evidence="10 11">
    <name type="scientific">Halarcobacter mediterraneus</name>
    <dbReference type="NCBI Taxonomy" id="2023153"/>
    <lineage>
        <taxon>Bacteria</taxon>
        <taxon>Pseudomonadati</taxon>
        <taxon>Campylobacterota</taxon>
        <taxon>Epsilonproteobacteria</taxon>
        <taxon>Campylobacterales</taxon>
        <taxon>Arcobacteraceae</taxon>
        <taxon>Halarcobacter</taxon>
    </lineage>
</organism>
<evidence type="ECO:0000259" key="8">
    <source>
        <dbReference type="PROSITE" id="PS50112"/>
    </source>
</evidence>
<feature type="domain" description="Histidine kinase" evidence="7">
    <location>
        <begin position="501"/>
        <end position="711"/>
    </location>
</feature>
<keyword evidence="6" id="KW-0472">Membrane</keyword>
<feature type="domain" description="PAC" evidence="9">
    <location>
        <begin position="415"/>
        <end position="467"/>
    </location>
</feature>